<name>A0ABW4SZT1_9ACTN</name>
<reference evidence="2" key="1">
    <citation type="journal article" date="2019" name="Int. J. Syst. Evol. Microbiol.">
        <title>The Global Catalogue of Microorganisms (GCM) 10K type strain sequencing project: providing services to taxonomists for standard genome sequencing and annotation.</title>
        <authorList>
            <consortium name="The Broad Institute Genomics Platform"/>
            <consortium name="The Broad Institute Genome Sequencing Center for Infectious Disease"/>
            <person name="Wu L."/>
            <person name="Ma J."/>
        </authorList>
    </citation>
    <scope>NUCLEOTIDE SEQUENCE [LARGE SCALE GENOMIC DNA]</scope>
    <source>
        <strain evidence="2">ICMP 6774ER</strain>
    </source>
</reference>
<dbReference type="Proteomes" id="UP001597368">
    <property type="component" value="Unassembled WGS sequence"/>
</dbReference>
<evidence type="ECO:0000313" key="1">
    <source>
        <dbReference type="EMBL" id="MFD1934806.1"/>
    </source>
</evidence>
<protein>
    <submittedName>
        <fullName evidence="1">Uncharacterized protein</fullName>
    </submittedName>
</protein>
<evidence type="ECO:0000313" key="2">
    <source>
        <dbReference type="Proteomes" id="UP001597368"/>
    </source>
</evidence>
<keyword evidence="2" id="KW-1185">Reference proteome</keyword>
<proteinExistence type="predicted"/>
<comment type="caution">
    <text evidence="1">The sequence shown here is derived from an EMBL/GenBank/DDBJ whole genome shotgun (WGS) entry which is preliminary data.</text>
</comment>
<gene>
    <name evidence="1" type="ORF">ACFSKW_25350</name>
</gene>
<sequence>MRLRYVPGFPSPARKVRDRSLPIGHRLSALHECARRFSPYGFRATWHHLTVSARIPKRLEHDPESLERALDELEAARRLWLLHMETVALRRRESKSRGHRIPRGADEAYPPGWSGLLHCPDLDVYPRDGLVAVIARLVAAYAVGATDRRACLACETPRPATEVCPRCGVAPRGYARSPSPEERERMDDRWRQVWGRTWATPYGFTRRERQALPNVIALASE</sequence>
<accession>A0ABW4SZT1</accession>
<dbReference type="RefSeq" id="WP_379574898.1">
    <property type="nucleotide sequence ID" value="NZ_JBHUFV010000036.1"/>
</dbReference>
<organism evidence="1 2">
    <name type="scientific">Nonomuraea mangrovi</name>
    <dbReference type="NCBI Taxonomy" id="2316207"/>
    <lineage>
        <taxon>Bacteria</taxon>
        <taxon>Bacillati</taxon>
        <taxon>Actinomycetota</taxon>
        <taxon>Actinomycetes</taxon>
        <taxon>Streptosporangiales</taxon>
        <taxon>Streptosporangiaceae</taxon>
        <taxon>Nonomuraea</taxon>
    </lineage>
</organism>
<dbReference type="EMBL" id="JBHUFV010000036">
    <property type="protein sequence ID" value="MFD1934806.1"/>
    <property type="molecule type" value="Genomic_DNA"/>
</dbReference>